<accession>A0A6A5BFG4</accession>
<gene>
    <name evidence="1" type="ORF">FDP41_005024</name>
</gene>
<comment type="caution">
    <text evidence="1">The sequence shown here is derived from an EMBL/GenBank/DDBJ whole genome shotgun (WGS) entry which is preliminary data.</text>
</comment>
<dbReference type="VEuPathDB" id="AmoebaDB:NfTy_051090"/>
<dbReference type="VEuPathDB" id="AmoebaDB:NF0056220"/>
<reference evidence="1 2" key="1">
    <citation type="journal article" date="2019" name="Sci. Rep.">
        <title>Nanopore sequencing improves the draft genome of the human pathogenic amoeba Naegleria fowleri.</title>
        <authorList>
            <person name="Liechti N."/>
            <person name="Schurch N."/>
            <person name="Bruggmann R."/>
            <person name="Wittwer M."/>
        </authorList>
    </citation>
    <scope>NUCLEOTIDE SEQUENCE [LARGE SCALE GENOMIC DNA]</scope>
    <source>
        <strain evidence="1 2">ATCC 30894</strain>
    </source>
</reference>
<keyword evidence="2" id="KW-1185">Reference proteome</keyword>
<organism evidence="1 2">
    <name type="scientific">Naegleria fowleri</name>
    <name type="common">Brain eating amoeba</name>
    <dbReference type="NCBI Taxonomy" id="5763"/>
    <lineage>
        <taxon>Eukaryota</taxon>
        <taxon>Discoba</taxon>
        <taxon>Heterolobosea</taxon>
        <taxon>Tetramitia</taxon>
        <taxon>Eutetramitia</taxon>
        <taxon>Vahlkampfiidae</taxon>
        <taxon>Naegleria</taxon>
    </lineage>
</organism>
<evidence type="ECO:0000313" key="2">
    <source>
        <dbReference type="Proteomes" id="UP000444721"/>
    </source>
</evidence>
<dbReference type="Proteomes" id="UP000444721">
    <property type="component" value="Unassembled WGS sequence"/>
</dbReference>
<dbReference type="AlphaFoldDB" id="A0A6A5BFG4"/>
<dbReference type="RefSeq" id="XP_044560410.1">
    <property type="nucleotide sequence ID" value="XM_044708504.1"/>
</dbReference>
<evidence type="ECO:0000313" key="1">
    <source>
        <dbReference type="EMBL" id="KAF0975697.1"/>
    </source>
</evidence>
<sequence>MGRLFEAVCEEKKDTCLRNIEHVGVFSDTAKNSCRSIAVPFQFPFTSFPKLKYMTLRFLGTKVVHFSQPNPIVLNHIEFIGKHAGPRPFSHGQYDFITKRSDEFVEHVLSVVRQFPKQYLRVEPYILALLKVFKFDQARYLIENFNIDEDYFSYVWNIANVETYQHYSLDQYRTSISLLAQIKQKCKGVVIKRSPGHMPNLTISFLTFISDNQLTDLLKSLTNKYGIYIGFEYINKQQESEPFSCKKLVLVSVQSILKEFQGNQEVLEFRLNRTEFPVLKKRGEIDDQFEEGDDLSYFLVKRLLRTKIDPLTPFIAFMLNKGLHLQYTRNQAGKTAFDILKEHVVRWTSNFPKQLLKDLKRPVNSKANHKFTITVKGNNVETIERGDDFVVQKREYHTSQIGNEKVLSLRN</sequence>
<name>A0A6A5BFG4_NAEFO</name>
<proteinExistence type="predicted"/>
<dbReference type="EMBL" id="VFQX01000043">
    <property type="protein sequence ID" value="KAF0975697.1"/>
    <property type="molecule type" value="Genomic_DNA"/>
</dbReference>
<dbReference type="VEuPathDB" id="AmoebaDB:FDP41_005024"/>
<dbReference type="OrthoDB" id="10595250at2759"/>
<dbReference type="GeneID" id="68112242"/>
<protein>
    <submittedName>
        <fullName evidence="1">Uncharacterized protein</fullName>
    </submittedName>
</protein>